<keyword evidence="3" id="KW-1185">Reference proteome</keyword>
<sequence>MTHDGRAGSNGEQGPASDLTAAALMAAALMAAALAALHEYVNHHMHGRSFKDVKAVSVECQHFPCHGAAFASTDIELAAGPDRGAIT</sequence>
<keyword evidence="1" id="KW-0472">Membrane</keyword>
<keyword evidence="1" id="KW-1133">Transmembrane helix</keyword>
<dbReference type="Proteomes" id="UP000314294">
    <property type="component" value="Unassembled WGS sequence"/>
</dbReference>
<reference evidence="2 3" key="1">
    <citation type="submission" date="2019-03" db="EMBL/GenBank/DDBJ databases">
        <title>First draft genome of Liparis tanakae, snailfish: a comprehensive survey of snailfish specific genes.</title>
        <authorList>
            <person name="Kim W."/>
            <person name="Song I."/>
            <person name="Jeong J.-H."/>
            <person name="Kim D."/>
            <person name="Kim S."/>
            <person name="Ryu S."/>
            <person name="Song J.Y."/>
            <person name="Lee S.K."/>
        </authorList>
    </citation>
    <scope>NUCLEOTIDE SEQUENCE [LARGE SCALE GENOMIC DNA]</scope>
    <source>
        <tissue evidence="2">Muscle</tissue>
    </source>
</reference>
<accession>A0A4Z2I583</accession>
<name>A0A4Z2I583_9TELE</name>
<keyword evidence="1" id="KW-0812">Transmembrane</keyword>
<evidence type="ECO:0000313" key="2">
    <source>
        <dbReference type="EMBL" id="TNN73128.1"/>
    </source>
</evidence>
<feature type="transmembrane region" description="Helical" evidence="1">
    <location>
        <begin position="20"/>
        <end position="41"/>
    </location>
</feature>
<comment type="caution">
    <text evidence="2">The sequence shown here is derived from an EMBL/GenBank/DDBJ whole genome shotgun (WGS) entry which is preliminary data.</text>
</comment>
<gene>
    <name evidence="2" type="ORF">EYF80_016614</name>
</gene>
<dbReference type="AlphaFoldDB" id="A0A4Z2I583"/>
<evidence type="ECO:0000256" key="1">
    <source>
        <dbReference type="SAM" id="Phobius"/>
    </source>
</evidence>
<organism evidence="2 3">
    <name type="scientific">Liparis tanakae</name>
    <name type="common">Tanaka's snailfish</name>
    <dbReference type="NCBI Taxonomy" id="230148"/>
    <lineage>
        <taxon>Eukaryota</taxon>
        <taxon>Metazoa</taxon>
        <taxon>Chordata</taxon>
        <taxon>Craniata</taxon>
        <taxon>Vertebrata</taxon>
        <taxon>Euteleostomi</taxon>
        <taxon>Actinopterygii</taxon>
        <taxon>Neopterygii</taxon>
        <taxon>Teleostei</taxon>
        <taxon>Neoteleostei</taxon>
        <taxon>Acanthomorphata</taxon>
        <taxon>Eupercaria</taxon>
        <taxon>Perciformes</taxon>
        <taxon>Cottioidei</taxon>
        <taxon>Cottales</taxon>
        <taxon>Liparidae</taxon>
        <taxon>Liparis</taxon>
    </lineage>
</organism>
<dbReference type="EMBL" id="SRLO01000128">
    <property type="protein sequence ID" value="TNN73128.1"/>
    <property type="molecule type" value="Genomic_DNA"/>
</dbReference>
<evidence type="ECO:0000313" key="3">
    <source>
        <dbReference type="Proteomes" id="UP000314294"/>
    </source>
</evidence>
<protein>
    <submittedName>
        <fullName evidence="2">Uncharacterized protein</fullName>
    </submittedName>
</protein>
<proteinExistence type="predicted"/>